<name>Q75LF5_ORYSJ</name>
<evidence type="ECO:0000313" key="2">
    <source>
        <dbReference type="EMBL" id="AAR89046.1"/>
    </source>
</evidence>
<reference evidence="3" key="1">
    <citation type="journal article" date="2005" name="Nature">
        <title>The map-based sequence of the rice genome.</title>
        <authorList>
            <consortium name="International rice genome sequencing project (IRGSP)"/>
            <person name="Matsumoto T."/>
            <person name="Wu J."/>
            <person name="Kanamori H."/>
            <person name="Katayose Y."/>
            <person name="Fujisawa M."/>
            <person name="Namiki N."/>
            <person name="Mizuno H."/>
            <person name="Yamamoto K."/>
            <person name="Antonio B.A."/>
            <person name="Baba T."/>
            <person name="Sakata K."/>
            <person name="Nagamura Y."/>
            <person name="Aoki H."/>
            <person name="Arikawa K."/>
            <person name="Arita K."/>
            <person name="Bito T."/>
            <person name="Chiden Y."/>
            <person name="Fujitsuka N."/>
            <person name="Fukunaka R."/>
            <person name="Hamada M."/>
            <person name="Harada C."/>
            <person name="Hayashi A."/>
            <person name="Hijishita S."/>
            <person name="Honda M."/>
            <person name="Hosokawa S."/>
            <person name="Ichikawa Y."/>
            <person name="Idonuma A."/>
            <person name="Iijima M."/>
            <person name="Ikeda M."/>
            <person name="Ikeno M."/>
            <person name="Ito K."/>
            <person name="Ito S."/>
            <person name="Ito T."/>
            <person name="Ito Y."/>
            <person name="Ito Y."/>
            <person name="Iwabuchi A."/>
            <person name="Kamiya K."/>
            <person name="Karasawa W."/>
            <person name="Kurita K."/>
            <person name="Katagiri S."/>
            <person name="Kikuta A."/>
            <person name="Kobayashi H."/>
            <person name="Kobayashi N."/>
            <person name="Machita K."/>
            <person name="Maehara T."/>
            <person name="Masukawa M."/>
            <person name="Mizubayashi T."/>
            <person name="Mukai Y."/>
            <person name="Nagasaki H."/>
            <person name="Nagata Y."/>
            <person name="Naito S."/>
            <person name="Nakashima M."/>
            <person name="Nakama Y."/>
            <person name="Nakamichi Y."/>
            <person name="Nakamura M."/>
            <person name="Meguro A."/>
            <person name="Negishi M."/>
            <person name="Ohta I."/>
            <person name="Ohta T."/>
            <person name="Okamoto M."/>
            <person name="Ono N."/>
            <person name="Saji S."/>
            <person name="Sakaguchi M."/>
            <person name="Sakai K."/>
            <person name="Shibata M."/>
            <person name="Shimokawa T."/>
            <person name="Song J."/>
            <person name="Takazaki Y."/>
            <person name="Terasawa K."/>
            <person name="Tsugane M."/>
            <person name="Tsuji K."/>
            <person name="Ueda S."/>
            <person name="Waki K."/>
            <person name="Yamagata H."/>
            <person name="Yamamoto M."/>
            <person name="Yamamoto S."/>
            <person name="Yamane H."/>
            <person name="Yoshiki S."/>
            <person name="Yoshihara R."/>
            <person name="Yukawa K."/>
            <person name="Zhong H."/>
            <person name="Yano M."/>
            <person name="Yuan Q."/>
            <person name="Ouyang S."/>
            <person name="Liu J."/>
            <person name="Jones K.M."/>
            <person name="Gansberger K."/>
            <person name="Moffat K."/>
            <person name="Hill J."/>
            <person name="Bera J."/>
            <person name="Fadrosh D."/>
            <person name="Jin S."/>
            <person name="Johri S."/>
            <person name="Kim M."/>
            <person name="Overton L."/>
            <person name="Reardon M."/>
            <person name="Tsitrin T."/>
            <person name="Vuong H."/>
            <person name="Weaver B."/>
            <person name="Ciecko A."/>
            <person name="Tallon L."/>
            <person name="Jackson J."/>
            <person name="Pai G."/>
            <person name="Aken S.V."/>
            <person name="Utterback T."/>
            <person name="Reidmuller S."/>
            <person name="Feldblyum T."/>
            <person name="Hsiao J."/>
            <person name="Zismann V."/>
            <person name="Iobst S."/>
            <person name="de Vazeille A.R."/>
            <person name="Buell C.R."/>
            <person name="Ying K."/>
            <person name="Li Y."/>
            <person name="Lu T."/>
            <person name="Huang Y."/>
            <person name="Zhao Q."/>
            <person name="Feng Q."/>
            <person name="Zhang L."/>
            <person name="Zhu J."/>
            <person name="Weng Q."/>
            <person name="Mu J."/>
            <person name="Lu Y."/>
            <person name="Fan D."/>
            <person name="Liu Y."/>
            <person name="Guan J."/>
            <person name="Zhang Y."/>
            <person name="Yu S."/>
            <person name="Liu X."/>
            <person name="Zhang Y."/>
            <person name="Hong G."/>
            <person name="Han B."/>
            <person name="Choisne N."/>
            <person name="Demange N."/>
            <person name="Orjeda G."/>
            <person name="Samain S."/>
            <person name="Cattolico L."/>
            <person name="Pelletier E."/>
            <person name="Couloux A."/>
            <person name="Segurens B."/>
            <person name="Wincker P."/>
            <person name="D'Hont A."/>
            <person name="Scarpelli C."/>
            <person name="Weissenbach J."/>
            <person name="Salanoubat M."/>
            <person name="Quetier F."/>
            <person name="Yu Y."/>
            <person name="Kim H.R."/>
            <person name="Rambo T."/>
            <person name="Currie J."/>
            <person name="Collura K."/>
            <person name="Luo M."/>
            <person name="Yang T."/>
            <person name="Ammiraju J.S.S."/>
            <person name="Engler F."/>
            <person name="Soderlund C."/>
            <person name="Wing R.A."/>
            <person name="Palmer L.E."/>
            <person name="de la Bastide M."/>
            <person name="Spiegel L."/>
            <person name="Nascimento L."/>
            <person name="Zutavern T."/>
            <person name="O'Shaughnessy A."/>
            <person name="Dike S."/>
            <person name="Dedhia N."/>
            <person name="Preston R."/>
            <person name="Balija V."/>
            <person name="McCombie W.R."/>
            <person name="Chow T."/>
            <person name="Chen H."/>
            <person name="Chung M."/>
            <person name="Chen C."/>
            <person name="Shaw J."/>
            <person name="Wu H."/>
            <person name="Hsiao K."/>
            <person name="Chao Y."/>
            <person name="Chu M."/>
            <person name="Cheng C."/>
            <person name="Hour A."/>
            <person name="Lee P."/>
            <person name="Lin S."/>
            <person name="Lin Y."/>
            <person name="Liou J."/>
            <person name="Liu S."/>
            <person name="Hsing Y."/>
            <person name="Raghuvanshi S."/>
            <person name="Mohanty A."/>
            <person name="Bharti A.K."/>
            <person name="Gaur A."/>
            <person name="Gupta V."/>
            <person name="Kumar D."/>
            <person name="Ravi V."/>
            <person name="Vij S."/>
            <person name="Kapur A."/>
            <person name="Khurana P."/>
            <person name="Khurana P."/>
            <person name="Khurana J.P."/>
            <person name="Tyagi A.K."/>
            <person name="Gaikwad K."/>
            <person name="Singh A."/>
            <person name="Dalal V."/>
            <person name="Srivastava S."/>
            <person name="Dixit A."/>
            <person name="Pal A.K."/>
            <person name="Ghazi I.A."/>
            <person name="Yadav M."/>
            <person name="Pandit A."/>
            <person name="Bhargava A."/>
            <person name="Sureshbabu K."/>
            <person name="Batra K."/>
            <person name="Sharma T.R."/>
            <person name="Mohapatra T."/>
            <person name="Singh N.K."/>
            <person name="Messing J."/>
            <person name="Nelson A.B."/>
            <person name="Fuks G."/>
            <person name="Kavchok S."/>
            <person name="Keizer G."/>
            <person name="Linton E."/>
            <person name="Llaca V."/>
            <person name="Song R."/>
            <person name="Tanyolac B."/>
            <person name="Young S."/>
            <person name="Ho-Il K."/>
            <person name="Hahn J.H."/>
            <person name="Sangsakoo G."/>
            <person name="Vanavichit A."/>
            <person name="de Mattos Luiz.A.T."/>
            <person name="Zimmer P.D."/>
            <person name="Malone G."/>
            <person name="Dellagostin O."/>
            <person name="de Oliveira A.C."/>
            <person name="Bevan M."/>
            <person name="Bancroft I."/>
            <person name="Minx P."/>
            <person name="Cordum H."/>
            <person name="Wilson R."/>
            <person name="Cheng Z."/>
            <person name="Jin W."/>
            <person name="Jiang J."/>
            <person name="Leong S.A."/>
            <person name="Iwama H."/>
            <person name="Gojobori T."/>
            <person name="Itoh T."/>
            <person name="Niimura Y."/>
            <person name="Fujii Y."/>
            <person name="Habara T."/>
            <person name="Sakai H."/>
            <person name="Sato Y."/>
            <person name="Wilson G."/>
            <person name="Kumar K."/>
            <person name="McCouch S."/>
            <person name="Juretic N."/>
            <person name="Hoen D."/>
            <person name="Wright S."/>
            <person name="Bruskiewich R."/>
            <person name="Bureau T."/>
            <person name="Miyao A."/>
            <person name="Hirochika H."/>
            <person name="Nishikawa T."/>
            <person name="Kadowaki K."/>
            <person name="Sugiura M."/>
            <person name="Burr B."/>
            <person name="Sasaki T."/>
        </authorList>
    </citation>
    <scope>NUCLEOTIDE SEQUENCE [LARGE SCALE GENOMIC DNA]</scope>
    <source>
        <strain evidence="3">cv. Nipponbare</strain>
    </source>
</reference>
<protein>
    <submittedName>
        <fullName evidence="2">Uncharacterized protein</fullName>
    </submittedName>
</protein>
<feature type="compositionally biased region" description="Gly residues" evidence="1">
    <location>
        <begin position="19"/>
        <end position="35"/>
    </location>
</feature>
<evidence type="ECO:0000313" key="3">
    <source>
        <dbReference type="Proteomes" id="UP000000763"/>
    </source>
</evidence>
<sequence>MGSDNVGLSHRSPSFLGSTLGGDLGSDTVGPGGTDGDGRWGHGVPAAPTELTTTGILMKEEVVGQKRRGMMTRPLVRGAGGQRYMGRPTQAPIMEAGGGWMQRGRRKILSLVPQASNFMIATATSSLQDGLHTSIACHRLNISDDLDKGGFAASS</sequence>
<organism evidence="2 3">
    <name type="scientific">Oryza sativa subsp. japonica</name>
    <name type="common">Rice</name>
    <dbReference type="NCBI Taxonomy" id="39947"/>
    <lineage>
        <taxon>Eukaryota</taxon>
        <taxon>Viridiplantae</taxon>
        <taxon>Streptophyta</taxon>
        <taxon>Embryophyta</taxon>
        <taxon>Tracheophyta</taxon>
        <taxon>Spermatophyta</taxon>
        <taxon>Magnoliopsida</taxon>
        <taxon>Liliopsida</taxon>
        <taxon>Poales</taxon>
        <taxon>Poaceae</taxon>
        <taxon>BOP clade</taxon>
        <taxon>Oryzoideae</taxon>
        <taxon>Oryzeae</taxon>
        <taxon>Oryzinae</taxon>
        <taxon>Oryza</taxon>
        <taxon>Oryza sativa</taxon>
    </lineage>
</organism>
<proteinExistence type="predicted"/>
<feature type="region of interest" description="Disordered" evidence="1">
    <location>
        <begin position="1"/>
        <end position="41"/>
    </location>
</feature>
<dbReference type="AlphaFoldDB" id="Q75LF5"/>
<dbReference type="Proteomes" id="UP000000763">
    <property type="component" value="Chromosome 3"/>
</dbReference>
<gene>
    <name evidence="2" type="primary">OSJNBb0079B16.14</name>
</gene>
<evidence type="ECO:0000256" key="1">
    <source>
        <dbReference type="SAM" id="MobiDB-lite"/>
    </source>
</evidence>
<dbReference type="EMBL" id="AC092780">
    <property type="protein sequence ID" value="AAR89046.1"/>
    <property type="molecule type" value="Genomic_DNA"/>
</dbReference>
<accession>Q75LF5</accession>
<reference evidence="3" key="2">
    <citation type="journal article" date="2008" name="Nucleic Acids Res.">
        <title>The rice annotation project database (RAP-DB): 2008 update.</title>
        <authorList>
            <consortium name="The rice annotation project (RAP)"/>
        </authorList>
    </citation>
    <scope>GENOME REANNOTATION</scope>
    <source>
        <strain evidence="3">cv. Nipponbare</strain>
    </source>
</reference>